<keyword evidence="3" id="KW-1185">Reference proteome</keyword>
<feature type="region of interest" description="Disordered" evidence="1">
    <location>
        <begin position="44"/>
        <end position="76"/>
    </location>
</feature>
<dbReference type="PANTHER" id="PTHR47197">
    <property type="entry name" value="PROTEIN NIRF"/>
    <property type="match status" value="1"/>
</dbReference>
<protein>
    <submittedName>
        <fullName evidence="2">Surface antigen, putative</fullName>
    </submittedName>
</protein>
<dbReference type="SUPFAM" id="SSF51004">
    <property type="entry name" value="C-terminal (heme d1) domain of cytochrome cd1-nitrite reductase"/>
    <property type="match status" value="1"/>
</dbReference>
<feature type="compositionally biased region" description="Basic and acidic residues" evidence="1">
    <location>
        <begin position="53"/>
        <end position="68"/>
    </location>
</feature>
<organism evidence="2 3">
    <name type="scientific">Mycobacterium tuberculosis (strain CDC 1551 / Oshkosh)</name>
    <dbReference type="NCBI Taxonomy" id="83331"/>
    <lineage>
        <taxon>Bacteria</taxon>
        <taxon>Bacillati</taxon>
        <taxon>Actinomycetota</taxon>
        <taxon>Actinomycetes</taxon>
        <taxon>Mycobacteriales</taxon>
        <taxon>Mycobacteriaceae</taxon>
        <taxon>Mycobacterium</taxon>
        <taxon>Mycobacterium tuberculosis complex</taxon>
    </lineage>
</organism>
<dbReference type="InterPro" id="IPR051200">
    <property type="entry name" value="Host-pathogen_enzymatic-act"/>
</dbReference>
<dbReference type="Gene3D" id="2.130.10.10">
    <property type="entry name" value="YVTN repeat-like/Quinoprotein amine dehydrogenase"/>
    <property type="match status" value="2"/>
</dbReference>
<dbReference type="InterPro" id="IPR011048">
    <property type="entry name" value="Haem_d1_sf"/>
</dbReference>
<evidence type="ECO:0000313" key="3">
    <source>
        <dbReference type="Proteomes" id="UP000001020"/>
    </source>
</evidence>
<reference evidence="2 3" key="1">
    <citation type="journal article" date="2002" name="J. Bacteriol.">
        <title>Whole-genome comparison of Mycobacterium tuberculosis clinical and laboratory strains.</title>
        <authorList>
            <person name="Fleischmann R.D."/>
            <person name="Alland D."/>
            <person name="Eisen J.A."/>
            <person name="Carpenter L."/>
            <person name="White O."/>
            <person name="Peterson J."/>
            <person name="DeBoy R."/>
            <person name="Dodson R."/>
            <person name="Gwinn M."/>
            <person name="Haft D."/>
            <person name="Hickey E."/>
            <person name="Kolonay J.F."/>
            <person name="Nelson W.C."/>
            <person name="Umayam L.A."/>
            <person name="Ermolaeva M."/>
            <person name="Salzberg S.L."/>
            <person name="Delcher A."/>
            <person name="Utterback T."/>
            <person name="Weidman J."/>
            <person name="Khouri H."/>
            <person name="Gill J."/>
            <person name="Mikula A."/>
            <person name="Bishai W."/>
            <person name="Jacobs Jr W.R.Jr."/>
            <person name="Venter J.C."/>
            <person name="Fraser C.M."/>
        </authorList>
    </citation>
    <scope>NUCLEOTIDE SEQUENCE [LARGE SCALE GENOMIC DNA]</scope>
    <source>
        <strain evidence="3">CDC 1551 / Oshkosh</strain>
    </source>
</reference>
<dbReference type="KEGG" id="mtc:MT1087"/>
<accession>Q7D8X5</accession>
<evidence type="ECO:0000313" key="2">
    <source>
        <dbReference type="EMBL" id="AAK45341.1"/>
    </source>
</evidence>
<proteinExistence type="predicted"/>
<dbReference type="AlphaFoldDB" id="Q7D8X5"/>
<feature type="region of interest" description="Disordered" evidence="1">
    <location>
        <begin position="275"/>
        <end position="297"/>
    </location>
</feature>
<dbReference type="EMBL" id="AE000516">
    <property type="protein sequence ID" value="AAK45341.1"/>
    <property type="molecule type" value="Genomic_DNA"/>
</dbReference>
<sequence length="460" mass="47960">MVARLIPAQYESALLVPKCGESRAVGVAQHGCCAVASLEARRHSKRGAARMSRAGDDAERSDEEERRMSVMNGREVARESRDAQVFEFGTAPGSAVVKIPVQGGPIGGIAISRDGSLLVVTNNGTDTVSVVGTDTCRVTQTVTSVNEPFAIAMGNAEANRAYVSTVSSAYDAIAVIDVATNTVLGTHPLALSVSDLTLSPDDKYLYVSRNGTRGADVAVLDTTTGALIDVVDVSQAPGTTTQCVRMSPDGSVLYVGANGPSGGLLVVITTRAQSDGGRIGSRSRSRQKSSKPRGNQAAAGLRVVATIDIGSSVRDVALSPDGAIAYVASCGSDFGAVVDVIDTRTHQITSSRAISEIGGLVTRVSVSGDADRAYLVSEDRVTVLCTRTHDVIGTIRTGQPSCVVESPDGKYLYIADYSGTITRTAVASTIVSGTEQLALQRRGSMQWFSPELQQYAPALA</sequence>
<name>Q7D8X5_MYCTO</name>
<dbReference type="PANTHER" id="PTHR47197:SF3">
    <property type="entry name" value="DIHYDRO-HEME D1 DEHYDROGENASE"/>
    <property type="match status" value="1"/>
</dbReference>
<dbReference type="HOGENOM" id="CLU_063218_0_0_11"/>
<dbReference type="InterPro" id="IPR015943">
    <property type="entry name" value="WD40/YVTN_repeat-like_dom_sf"/>
</dbReference>
<feature type="compositionally biased region" description="Basic residues" evidence="1">
    <location>
        <begin position="281"/>
        <end position="291"/>
    </location>
</feature>
<gene>
    <name evidence="2" type="ordered locus">MT1087</name>
</gene>
<dbReference type="SUPFAM" id="SSF63829">
    <property type="entry name" value="Calcium-dependent phosphotriesterase"/>
    <property type="match status" value="1"/>
</dbReference>
<evidence type="ECO:0000256" key="1">
    <source>
        <dbReference type="SAM" id="MobiDB-lite"/>
    </source>
</evidence>
<dbReference type="Proteomes" id="UP000001020">
    <property type="component" value="Chromosome"/>
</dbReference>